<comment type="caution">
    <text evidence="4">The sequence shown here is derived from an EMBL/GenBank/DDBJ whole genome shotgun (WGS) entry which is preliminary data.</text>
</comment>
<sequence>MDHPQVMAYERYLDNSDEKLLVFANFYGKKTKIEIPTEYINRDGEISIQNYDEAIANLPSMLELKPYEALAIKI</sequence>
<dbReference type="HOGENOM" id="CLU_2683211_0_0_9"/>
<dbReference type="Gene3D" id="2.60.40.1180">
    <property type="entry name" value="Golgi alpha-mannosidase II"/>
    <property type="match status" value="1"/>
</dbReference>
<evidence type="ECO:0000256" key="1">
    <source>
        <dbReference type="ARBA" id="ARBA00008061"/>
    </source>
</evidence>
<accession>C2E7J3</accession>
<keyword evidence="2" id="KW-0378">Hydrolase</keyword>
<dbReference type="InterPro" id="IPR056300">
    <property type="entry name" value="SusG-like_C"/>
</dbReference>
<evidence type="ECO:0000313" key="5">
    <source>
        <dbReference type="Proteomes" id="UP000003491"/>
    </source>
</evidence>
<dbReference type="PATRIC" id="fig|525330.7.peg.545"/>
<organism evidence="4 5">
    <name type="scientific">Lactobacillus johnsonii ATCC 33200</name>
    <dbReference type="NCBI Taxonomy" id="525330"/>
    <lineage>
        <taxon>Bacteria</taxon>
        <taxon>Bacillati</taxon>
        <taxon>Bacillota</taxon>
        <taxon>Bacilli</taxon>
        <taxon>Lactobacillales</taxon>
        <taxon>Lactobacillaceae</taxon>
        <taxon>Lactobacillus</taxon>
    </lineage>
</organism>
<protein>
    <recommendedName>
        <fullName evidence="3">Alpha-amylase SusG-like C-terminal domain-containing protein</fullName>
    </recommendedName>
</protein>
<proteinExistence type="inferred from homology"/>
<name>C2E7J3_LACJH</name>
<evidence type="ECO:0000313" key="4">
    <source>
        <dbReference type="EMBL" id="EEJ59280.1"/>
    </source>
</evidence>
<reference evidence="4 5" key="1">
    <citation type="submission" date="2009-01" db="EMBL/GenBank/DDBJ databases">
        <authorList>
            <person name="Qin X."/>
            <person name="Bachman B."/>
            <person name="Battles P."/>
            <person name="Bell A."/>
            <person name="Bess C."/>
            <person name="Bickham C."/>
            <person name="Chaboub L."/>
            <person name="Chen D."/>
            <person name="Coyle M."/>
            <person name="Deiros D.R."/>
            <person name="Dinh H."/>
            <person name="Forbes L."/>
            <person name="Fowler G."/>
            <person name="Francisco L."/>
            <person name="Fu Q."/>
            <person name="Gubbala S."/>
            <person name="Hale W."/>
            <person name="Han Y."/>
            <person name="Hemphill L."/>
            <person name="Highlander S.K."/>
            <person name="Hirani K."/>
            <person name="Hogues M."/>
            <person name="Jackson L."/>
            <person name="Jakkamsetti A."/>
            <person name="Javaid M."/>
            <person name="Jiang H."/>
            <person name="Korchina V."/>
            <person name="Kovar C."/>
            <person name="Lara F."/>
            <person name="Lee S."/>
            <person name="Mata R."/>
            <person name="Mathew T."/>
            <person name="Moen C."/>
            <person name="Morales K."/>
            <person name="Munidasa M."/>
            <person name="Nazareth L."/>
            <person name="Ngo R."/>
            <person name="Nguyen L."/>
            <person name="Okwuonu G."/>
            <person name="Ongeri F."/>
            <person name="Patil S."/>
            <person name="Petrosino J."/>
            <person name="Pham C."/>
            <person name="Pham P."/>
            <person name="Pu L.-L."/>
            <person name="Puazo M."/>
            <person name="Raj R."/>
            <person name="Reid J."/>
            <person name="Rouhana J."/>
            <person name="Saada N."/>
            <person name="Shang Y."/>
            <person name="Simmons D."/>
            <person name="Thornton R."/>
            <person name="Warren J."/>
            <person name="Weissenberger G."/>
            <person name="Zhang J."/>
            <person name="Zhang L."/>
            <person name="Zhou C."/>
            <person name="Zhu D."/>
            <person name="Muzny D."/>
            <person name="Worley K."/>
            <person name="Gibbs R."/>
        </authorList>
    </citation>
    <scope>NUCLEOTIDE SEQUENCE [LARGE SCALE GENOMIC DNA]</scope>
    <source>
        <strain evidence="4 5">ATCC 33200</strain>
    </source>
</reference>
<dbReference type="EMBL" id="ACGR01000043">
    <property type="protein sequence ID" value="EEJ59280.1"/>
    <property type="molecule type" value="Genomic_DNA"/>
</dbReference>
<dbReference type="Proteomes" id="UP000003491">
    <property type="component" value="Unassembled WGS sequence"/>
</dbReference>
<gene>
    <name evidence="4" type="ORF">HMPREF0528_1717</name>
</gene>
<dbReference type="Pfam" id="PF23915">
    <property type="entry name" value="SusG_C"/>
    <property type="match status" value="1"/>
</dbReference>
<comment type="similarity">
    <text evidence="1">Belongs to the glycosyl hydrolase 13 family.</text>
</comment>
<evidence type="ECO:0000256" key="2">
    <source>
        <dbReference type="ARBA" id="ARBA00023295"/>
    </source>
</evidence>
<evidence type="ECO:0000259" key="3">
    <source>
        <dbReference type="Pfam" id="PF23915"/>
    </source>
</evidence>
<feature type="domain" description="Alpha-amylase SusG-like C-terminal" evidence="3">
    <location>
        <begin position="6"/>
        <end position="69"/>
    </location>
</feature>
<dbReference type="AlphaFoldDB" id="C2E7J3"/>
<keyword evidence="2" id="KW-0326">Glycosidase</keyword>
<dbReference type="GO" id="GO:0016798">
    <property type="term" value="F:hydrolase activity, acting on glycosyl bonds"/>
    <property type="evidence" value="ECO:0007669"/>
    <property type="project" value="UniProtKB-KW"/>
</dbReference>
<dbReference type="InterPro" id="IPR013780">
    <property type="entry name" value="Glyco_hydro_b"/>
</dbReference>
<dbReference type="SUPFAM" id="SSF51011">
    <property type="entry name" value="Glycosyl hydrolase domain"/>
    <property type="match status" value="1"/>
</dbReference>